<evidence type="ECO:0000313" key="2">
    <source>
        <dbReference type="Proteomes" id="UP000774326"/>
    </source>
</evidence>
<sequence length="66" mass="7459">MVEELELEEMVEESEAEDEEEELCWVLFNPVESSSFKIVELSVIITFSLCTGPFLGTDTSRGSDRP</sequence>
<proteinExistence type="predicted"/>
<accession>A0A9P8PS35</accession>
<dbReference type="EMBL" id="JAEUBG010005169">
    <property type="protein sequence ID" value="KAH3677288.1"/>
    <property type="molecule type" value="Genomic_DNA"/>
</dbReference>
<dbReference type="AlphaFoldDB" id="A0A9P8PS35"/>
<evidence type="ECO:0000313" key="1">
    <source>
        <dbReference type="EMBL" id="KAH3677288.1"/>
    </source>
</evidence>
<reference evidence="1" key="1">
    <citation type="journal article" date="2021" name="Open Biol.">
        <title>Shared evolutionary footprints suggest mitochondrial oxidative damage underlies multiple complex I losses in fungi.</title>
        <authorList>
            <person name="Schikora-Tamarit M.A."/>
            <person name="Marcet-Houben M."/>
            <person name="Nosek J."/>
            <person name="Gabaldon T."/>
        </authorList>
    </citation>
    <scope>NUCLEOTIDE SEQUENCE</scope>
    <source>
        <strain evidence="1">CBS2887</strain>
    </source>
</reference>
<dbReference type="Proteomes" id="UP000774326">
    <property type="component" value="Unassembled WGS sequence"/>
</dbReference>
<protein>
    <submittedName>
        <fullName evidence="1">Uncharacterized protein</fullName>
    </submittedName>
</protein>
<gene>
    <name evidence="1" type="ORF">WICPIJ_009003</name>
</gene>
<name>A0A9P8PS35_WICPI</name>
<keyword evidence="2" id="KW-1185">Reference proteome</keyword>
<comment type="caution">
    <text evidence="1">The sequence shown here is derived from an EMBL/GenBank/DDBJ whole genome shotgun (WGS) entry which is preliminary data.</text>
</comment>
<organism evidence="1 2">
    <name type="scientific">Wickerhamomyces pijperi</name>
    <name type="common">Yeast</name>
    <name type="synonym">Pichia pijperi</name>
    <dbReference type="NCBI Taxonomy" id="599730"/>
    <lineage>
        <taxon>Eukaryota</taxon>
        <taxon>Fungi</taxon>
        <taxon>Dikarya</taxon>
        <taxon>Ascomycota</taxon>
        <taxon>Saccharomycotina</taxon>
        <taxon>Saccharomycetes</taxon>
        <taxon>Phaffomycetales</taxon>
        <taxon>Wickerhamomycetaceae</taxon>
        <taxon>Wickerhamomyces</taxon>
    </lineage>
</organism>
<reference evidence="1" key="2">
    <citation type="submission" date="2021-01" db="EMBL/GenBank/DDBJ databases">
        <authorList>
            <person name="Schikora-Tamarit M.A."/>
        </authorList>
    </citation>
    <scope>NUCLEOTIDE SEQUENCE</scope>
    <source>
        <strain evidence="1">CBS2887</strain>
    </source>
</reference>